<feature type="compositionally biased region" description="Basic residues" evidence="6">
    <location>
        <begin position="344"/>
        <end position="354"/>
    </location>
</feature>
<evidence type="ECO:0000256" key="2">
    <source>
        <dbReference type="ARBA" id="ARBA00022723"/>
    </source>
</evidence>
<keyword evidence="2" id="KW-0479">Metal-binding</keyword>
<keyword evidence="4" id="KW-0862">Zinc</keyword>
<dbReference type="InterPro" id="IPR039537">
    <property type="entry name" value="Retrotran_Ty1/copia-like"/>
</dbReference>
<dbReference type="InterPro" id="IPR012337">
    <property type="entry name" value="RNaseH-like_sf"/>
</dbReference>
<dbReference type="GO" id="GO:0006508">
    <property type="term" value="P:proteolysis"/>
    <property type="evidence" value="ECO:0007669"/>
    <property type="project" value="UniProtKB-KW"/>
</dbReference>
<dbReference type="GO" id="GO:0008270">
    <property type="term" value="F:zinc ion binding"/>
    <property type="evidence" value="ECO:0007669"/>
    <property type="project" value="UniProtKB-KW"/>
</dbReference>
<dbReference type="SUPFAM" id="SSF57756">
    <property type="entry name" value="Retrovirus zinc finger-like domains"/>
    <property type="match status" value="1"/>
</dbReference>
<dbReference type="InterPro" id="IPR054722">
    <property type="entry name" value="PolX-like_BBD"/>
</dbReference>
<feature type="domain" description="Integrase catalytic" evidence="8">
    <location>
        <begin position="757"/>
        <end position="838"/>
    </location>
</feature>
<dbReference type="EMBL" id="BKCJ010008269">
    <property type="protein sequence ID" value="GEU81385.1"/>
    <property type="molecule type" value="Genomic_DNA"/>
</dbReference>
<evidence type="ECO:0000259" key="8">
    <source>
        <dbReference type="PROSITE" id="PS50994"/>
    </source>
</evidence>
<dbReference type="InterPro" id="IPR001878">
    <property type="entry name" value="Znf_CCHC"/>
</dbReference>
<proteinExistence type="predicted"/>
<feature type="coiled-coil region" evidence="5">
    <location>
        <begin position="1370"/>
        <end position="1397"/>
    </location>
</feature>
<reference evidence="9" key="1">
    <citation type="journal article" date="2019" name="Sci. Rep.">
        <title>Draft genome of Tanacetum cinerariifolium, the natural source of mosquito coil.</title>
        <authorList>
            <person name="Yamashiro T."/>
            <person name="Shiraishi A."/>
            <person name="Satake H."/>
            <person name="Nakayama K."/>
        </authorList>
    </citation>
    <scope>NUCLEOTIDE SEQUENCE</scope>
</reference>
<evidence type="ECO:0000256" key="6">
    <source>
        <dbReference type="SAM" id="MobiDB-lite"/>
    </source>
</evidence>
<keyword evidence="5" id="KW-0175">Coiled coil</keyword>
<dbReference type="GO" id="GO:0003676">
    <property type="term" value="F:nucleic acid binding"/>
    <property type="evidence" value="ECO:0007669"/>
    <property type="project" value="InterPro"/>
</dbReference>
<dbReference type="Gene3D" id="4.10.60.10">
    <property type="entry name" value="Zinc finger, CCHC-type"/>
    <property type="match status" value="1"/>
</dbReference>
<evidence type="ECO:0000256" key="4">
    <source>
        <dbReference type="PROSITE-ProRule" id="PRU00047"/>
    </source>
</evidence>
<dbReference type="InterPro" id="IPR001584">
    <property type="entry name" value="Integrase_cat-core"/>
</dbReference>
<dbReference type="PANTHER" id="PTHR42648">
    <property type="entry name" value="TRANSPOSASE, PUTATIVE-RELATED"/>
    <property type="match status" value="1"/>
</dbReference>
<evidence type="ECO:0000256" key="5">
    <source>
        <dbReference type="SAM" id="Coils"/>
    </source>
</evidence>
<dbReference type="SMART" id="SM00343">
    <property type="entry name" value="ZnF_C2HC"/>
    <property type="match status" value="1"/>
</dbReference>
<dbReference type="PANTHER" id="PTHR42648:SF18">
    <property type="entry name" value="RETROTRANSPOSON, UNCLASSIFIED-LIKE PROTEIN"/>
    <property type="match status" value="1"/>
</dbReference>
<evidence type="ECO:0000256" key="3">
    <source>
        <dbReference type="ARBA" id="ARBA00022801"/>
    </source>
</evidence>
<organism evidence="9">
    <name type="scientific">Tanacetum cinerariifolium</name>
    <name type="common">Dalmatian daisy</name>
    <name type="synonym">Chrysanthemum cinerariifolium</name>
    <dbReference type="NCBI Taxonomy" id="118510"/>
    <lineage>
        <taxon>Eukaryota</taxon>
        <taxon>Viridiplantae</taxon>
        <taxon>Streptophyta</taxon>
        <taxon>Embryophyta</taxon>
        <taxon>Tracheophyta</taxon>
        <taxon>Spermatophyta</taxon>
        <taxon>Magnoliopsida</taxon>
        <taxon>eudicotyledons</taxon>
        <taxon>Gunneridae</taxon>
        <taxon>Pentapetalae</taxon>
        <taxon>asterids</taxon>
        <taxon>campanulids</taxon>
        <taxon>Asterales</taxon>
        <taxon>Asteraceae</taxon>
        <taxon>Asteroideae</taxon>
        <taxon>Anthemideae</taxon>
        <taxon>Anthemidinae</taxon>
        <taxon>Tanacetum</taxon>
    </lineage>
</organism>
<dbReference type="InterPro" id="IPR025724">
    <property type="entry name" value="GAG-pre-integrase_dom"/>
</dbReference>
<dbReference type="Pfam" id="PF14223">
    <property type="entry name" value="Retrotran_gag_2"/>
    <property type="match status" value="1"/>
</dbReference>
<evidence type="ECO:0000313" key="9">
    <source>
        <dbReference type="EMBL" id="GEU81385.1"/>
    </source>
</evidence>
<dbReference type="GO" id="GO:0015074">
    <property type="term" value="P:DNA integration"/>
    <property type="evidence" value="ECO:0007669"/>
    <property type="project" value="InterPro"/>
</dbReference>
<name>A0A6L2N9V2_TANCI</name>
<evidence type="ECO:0008006" key="10">
    <source>
        <dbReference type="Google" id="ProtNLM"/>
    </source>
</evidence>
<keyword evidence="1" id="KW-0645">Protease</keyword>
<accession>A0A6L2N9V2</accession>
<comment type="caution">
    <text evidence="9">The sequence shown here is derived from an EMBL/GenBank/DDBJ whole genome shotgun (WGS) entry which is preliminary data.</text>
</comment>
<dbReference type="PROSITE" id="PS50994">
    <property type="entry name" value="INTEGRASE"/>
    <property type="match status" value="1"/>
</dbReference>
<dbReference type="PROSITE" id="PS50158">
    <property type="entry name" value="ZF_CCHC"/>
    <property type="match status" value="1"/>
</dbReference>
<dbReference type="InterPro" id="IPR013103">
    <property type="entry name" value="RVT_2"/>
</dbReference>
<gene>
    <name evidence="9" type="ORF">Tci_053363</name>
</gene>
<protein>
    <recommendedName>
        <fullName evidence="10">Retrovirus-related Pol polyprotein from transposon TNT 1-94</fullName>
    </recommendedName>
</protein>
<evidence type="ECO:0000256" key="1">
    <source>
        <dbReference type="ARBA" id="ARBA00022670"/>
    </source>
</evidence>
<dbReference type="Pfam" id="PF07727">
    <property type="entry name" value="RVT_2"/>
    <property type="match status" value="1"/>
</dbReference>
<feature type="compositionally biased region" description="Polar residues" evidence="6">
    <location>
        <begin position="1633"/>
        <end position="1650"/>
    </location>
</feature>
<dbReference type="GO" id="GO:0008233">
    <property type="term" value="F:peptidase activity"/>
    <property type="evidence" value="ECO:0007669"/>
    <property type="project" value="UniProtKB-KW"/>
</dbReference>
<evidence type="ECO:0000259" key="7">
    <source>
        <dbReference type="PROSITE" id="PS50158"/>
    </source>
</evidence>
<feature type="region of interest" description="Disordered" evidence="6">
    <location>
        <begin position="1630"/>
        <end position="1669"/>
    </location>
</feature>
<dbReference type="SUPFAM" id="SSF53098">
    <property type="entry name" value="Ribonuclease H-like"/>
    <property type="match status" value="1"/>
</dbReference>
<dbReference type="Gene3D" id="3.30.420.10">
    <property type="entry name" value="Ribonuclease H-like superfamily/Ribonuclease H"/>
    <property type="match status" value="1"/>
</dbReference>
<feature type="region of interest" description="Disordered" evidence="6">
    <location>
        <begin position="340"/>
        <end position="363"/>
    </location>
</feature>
<dbReference type="InterPro" id="IPR036875">
    <property type="entry name" value="Znf_CCHC_sf"/>
</dbReference>
<feature type="domain" description="CCHC-type" evidence="7">
    <location>
        <begin position="241"/>
        <end position="255"/>
    </location>
</feature>
<sequence>MDSIISLGQKNTLAEYMILSGADNHPPMLDKDLYDSCKIRITKKYAELSAAEKIQADCDMKATNIILQGLSADIYSLVNHHRTAEEKKTQKMDRLARSFLIQGLLNDIYSLVDSNETAKDLWDALERQMSGSEYGEQDRKTAILYEYETFKAIEGEKLLDTYLHYLQVINDLKKCGYKKDNCDVNDAFGYKKKAVVITSDPLTLVGEKMKSANKKQEFVKSDDKKEDKKADEKKRDMIKVKCYNCKKEGHFSKDCNKAKQTSSLKPYVLNVILEKIIIDLENEVVSLLKKEKANLEKIMSLKSKGFESSENAIFETENQSKNDCQVVEKECHKVKNPKNVESKLKRKRCKRKSSKQNDKQVNNNVSRADRDFVHFSDLDTFSSVRRPKHNSIIWKKKGSSNTSSDDLYSASLSKLNKNVKRYSRKDLLSCNNSHLGETSSAYVCNDAMNVSYNSRLCDLFDENNLFIFDDESVRISPISKMLFWKKPCDSMNVRSKSNSNKYLPRTVHRWLPKMQLLAEPIVQICLWIIDSGCSKHMTGNRALLTNFVEKFLGTVRFSNNHFAVIAGYGDVVIGSMTIKKVYYVKGLGHNLFSVGQFCDKGLEVVFQKSTCFVQNEYGVDLLIDDRSSNLYTIALNEVASNSSTCLLAKAFSSQSWLWQQHLSHLNFAIINNLVKNNLVQGLPKMKFKKDHLCSACEQGKIHRKHHMSKTAFASNKPLYLLHTDLCGPMRIENEASEVIISFIKKTQVNLQLQVQHVQTDNGTEIKNKTLAKFFDEVGISQQFSTARTPQQNGVVERRNRTLVDAARTMLTFANLPLFLWVEATATTCFTQNHLIIHKHVDLIFSMTMRMLESSRQKGILECLLDVQKSLLLSEFTTNELIMKSSTTNVETLINEEVFHEVSELFQEESSSSSLNDDVQQSSEEVILPQTNTQSISKNMIPNVDEASTSHNVFNKRLKDAYFDASTLFHDPFNVHTFYQLYPHEKKWTKDHPLHKIIGDPKSSVRTRGQLANSCLFSCLLSSIEPANVAEALKDDDWVSAMQDELDQFVRLEVWRLVPRPEGKTIIKTKWIFKNKKDESSLVIQNKDFTVFQMDVKTTFLIGILKEEVYVGQPLGFVSKQYLDYVYAFDKALYGLNKHIGHVPTPMVEQAKLKLDLVGKPVDHTDYQSMIGLLMHVTSSRPDIMNLTATKFLSTFTRMTTITFVGLGELMGYFGGFSPSQPGLIQPHQHYSSHYPSPTQFNHSSIPPSHSFQSYMNHQTSTVPQVISQVAYQSPQAPTQLMTESSFIDSGLVVPVFSPGDDPIACLNKAMAFLTVVKFRQSPHNAVFQTEDLDTYDSDCDDLSNAQAVLMANISNYGSDIISERKYYEKCLNLDAELSKSKQEYNDLLNKYSQLEKHCISLEVSMQLKQEVFQKDKSYVCQNAPEILEYFEKNDLKAQLKDKDTTICKLKDTIKSLRKNNKEEIVDHDRCDLATINAELENSVAKLLSKNERLCKEINHVKQVFIDQFDSIKQIRVLQKEQCDSLINKLNLKSTEHEDLKAQIQDKVFVITSLKNDLHKLKGKANVDNAAQIPSATIVVSGMFKLDLEPLDPKLMHNKECNIFYLKHTRTKLIIFKTLVPVQFDLERERLKPSGNTKNNRISQPSSSNKINKVEDQPRSVKTRKNNKNRVKKGCPDCTLVSGIWMFETHDRNRSQLMNFVSKFMGTIRFRNDQISRIMRYGYYQLRNVVISRVYYVKGLGHNLFSVRQICDADLEVAFRKNTCFIRHLKGVDLILGSRDTNLYTISLDDMLKSSPICLLSKASKTKSWLWHRRLSHLNFGTLNKLAKDGLVRGILRLKFQKDHLCLACTLGKSKKSSHQLKAKDINQEKLYLLHMDLCGPMRVASINGISLIEPKNFKQAMTEPSWIDAMQEEIHEFERLEVWGLVPSSRPDLIYAVCYCARYQAKPTEKHLQVVKRIFRYLKGTINMGLWTIDMMIDQQVALDEALVPYARRLRIGRSNFLLLSDISSKESTLQLVYDVLRQTPFFKAFLVTADVMKIYMQEF</sequence>
<dbReference type="Pfam" id="PF13976">
    <property type="entry name" value="gag_pre-integrs"/>
    <property type="match status" value="2"/>
</dbReference>
<dbReference type="InterPro" id="IPR036397">
    <property type="entry name" value="RNaseH_sf"/>
</dbReference>
<keyword evidence="4" id="KW-0863">Zinc-finger</keyword>
<dbReference type="Pfam" id="PF22936">
    <property type="entry name" value="Pol_BBD"/>
    <property type="match status" value="1"/>
</dbReference>
<feature type="compositionally biased region" description="Basic residues" evidence="6">
    <location>
        <begin position="1660"/>
        <end position="1669"/>
    </location>
</feature>
<keyword evidence="3" id="KW-0378">Hydrolase</keyword>
<dbReference type="Pfam" id="PF00098">
    <property type="entry name" value="zf-CCHC"/>
    <property type="match status" value="1"/>
</dbReference>